<evidence type="ECO:0000313" key="7">
    <source>
        <dbReference type="EMBL" id="KRK52593.1"/>
    </source>
</evidence>
<dbReference type="PANTHER" id="PTHR30086:SF20">
    <property type="entry name" value="ARGININE EXPORTER PROTEIN ARGO-RELATED"/>
    <property type="match status" value="1"/>
</dbReference>
<reference evidence="7 8" key="1">
    <citation type="journal article" date="2015" name="Genome Announc.">
        <title>Expanding the biotechnology potential of lactobacilli through comparative genomics of 213 strains and associated genera.</title>
        <authorList>
            <person name="Sun Z."/>
            <person name="Harris H.M."/>
            <person name="McCann A."/>
            <person name="Guo C."/>
            <person name="Argimon S."/>
            <person name="Zhang W."/>
            <person name="Yang X."/>
            <person name="Jeffery I.B."/>
            <person name="Cooney J.C."/>
            <person name="Kagawa T.F."/>
            <person name="Liu W."/>
            <person name="Song Y."/>
            <person name="Salvetti E."/>
            <person name="Wrobel A."/>
            <person name="Rasinkangas P."/>
            <person name="Parkhill J."/>
            <person name="Rea M.C."/>
            <person name="O'Sullivan O."/>
            <person name="Ritari J."/>
            <person name="Douillard F.P."/>
            <person name="Paul Ross R."/>
            <person name="Yang R."/>
            <person name="Briner A.E."/>
            <person name="Felis G.E."/>
            <person name="de Vos W.M."/>
            <person name="Barrangou R."/>
            <person name="Klaenhammer T.R."/>
            <person name="Caufield P.W."/>
            <person name="Cui Y."/>
            <person name="Zhang H."/>
            <person name="O'Toole P.W."/>
        </authorList>
    </citation>
    <scope>NUCLEOTIDE SEQUENCE [LARGE SCALE GENOMIC DNA]</scope>
    <source>
        <strain evidence="7 8">DSM 13961</strain>
    </source>
</reference>
<gene>
    <name evidence="7" type="ORF">FC97_GL002579</name>
</gene>
<protein>
    <submittedName>
        <fullName evidence="7">L-lysine permease</fullName>
    </submittedName>
</protein>
<evidence type="ECO:0000256" key="6">
    <source>
        <dbReference type="SAM" id="Phobius"/>
    </source>
</evidence>
<evidence type="ECO:0000313" key="8">
    <source>
        <dbReference type="Proteomes" id="UP000051499"/>
    </source>
</evidence>
<sequence>MVGKGGKIMNFFLQGLTMGFAIEAPIGLANLFVINNALTQSRRRSYIAAFFVAFFDIALSIACFFGIGAVMKQFEWLKIAILLFGSLIVIYMGINLLRAETSEIGSKDTELTMFKTISTAFVMIWFNPQAIIDGSLMLGAFQVTLPVNSYPIFIGGVVIASFVWFIGLNLVIAKFKDKFNAKVLRTINMVCGAVIILYGLKLFYNFITLIIH</sequence>
<evidence type="ECO:0000256" key="3">
    <source>
        <dbReference type="ARBA" id="ARBA00022692"/>
    </source>
</evidence>
<dbReference type="PANTHER" id="PTHR30086">
    <property type="entry name" value="ARGININE EXPORTER PROTEIN ARGO"/>
    <property type="match status" value="1"/>
</dbReference>
<keyword evidence="3 6" id="KW-0812">Transmembrane</keyword>
<keyword evidence="2" id="KW-1003">Cell membrane</keyword>
<proteinExistence type="predicted"/>
<keyword evidence="4 6" id="KW-1133">Transmembrane helix</keyword>
<evidence type="ECO:0000256" key="2">
    <source>
        <dbReference type="ARBA" id="ARBA00022475"/>
    </source>
</evidence>
<evidence type="ECO:0000256" key="4">
    <source>
        <dbReference type="ARBA" id="ARBA00022989"/>
    </source>
</evidence>
<organism evidence="7 8">
    <name type="scientific">Companilactobacillus kimchii DSM 13961 = JCM 10707</name>
    <dbReference type="NCBI Taxonomy" id="1423765"/>
    <lineage>
        <taxon>Bacteria</taxon>
        <taxon>Bacillati</taxon>
        <taxon>Bacillota</taxon>
        <taxon>Bacilli</taxon>
        <taxon>Lactobacillales</taxon>
        <taxon>Lactobacillaceae</taxon>
        <taxon>Companilactobacillus</taxon>
        <taxon>Companilactobacillus kimchii</taxon>
    </lineage>
</organism>
<feature type="transmembrane region" description="Helical" evidence="6">
    <location>
        <begin position="111"/>
        <end position="132"/>
    </location>
</feature>
<dbReference type="EMBL" id="AZDH01000008">
    <property type="protein sequence ID" value="KRK52593.1"/>
    <property type="molecule type" value="Genomic_DNA"/>
</dbReference>
<evidence type="ECO:0000256" key="5">
    <source>
        <dbReference type="ARBA" id="ARBA00023136"/>
    </source>
</evidence>
<dbReference type="Proteomes" id="UP000051499">
    <property type="component" value="Unassembled WGS sequence"/>
</dbReference>
<dbReference type="Pfam" id="PF01810">
    <property type="entry name" value="LysE"/>
    <property type="match status" value="1"/>
</dbReference>
<accession>A0ABR5NUU3</accession>
<feature type="transmembrane region" description="Helical" evidence="6">
    <location>
        <begin position="76"/>
        <end position="99"/>
    </location>
</feature>
<feature type="transmembrane region" description="Helical" evidence="6">
    <location>
        <begin position="12"/>
        <end position="34"/>
    </location>
</feature>
<name>A0ABR5NUU3_9LACO</name>
<comment type="caution">
    <text evidence="7">The sequence shown here is derived from an EMBL/GenBank/DDBJ whole genome shotgun (WGS) entry which is preliminary data.</text>
</comment>
<dbReference type="InterPro" id="IPR001123">
    <property type="entry name" value="LeuE-type"/>
</dbReference>
<keyword evidence="8" id="KW-1185">Reference proteome</keyword>
<comment type="subcellular location">
    <subcellularLocation>
        <location evidence="1">Cell membrane</location>
        <topology evidence="1">Multi-pass membrane protein</topology>
    </subcellularLocation>
</comment>
<feature type="transmembrane region" description="Helical" evidence="6">
    <location>
        <begin position="152"/>
        <end position="175"/>
    </location>
</feature>
<keyword evidence="5 6" id="KW-0472">Membrane</keyword>
<evidence type="ECO:0000256" key="1">
    <source>
        <dbReference type="ARBA" id="ARBA00004651"/>
    </source>
</evidence>
<feature type="transmembrane region" description="Helical" evidence="6">
    <location>
        <begin position="187"/>
        <end position="211"/>
    </location>
</feature>
<feature type="transmembrane region" description="Helical" evidence="6">
    <location>
        <begin position="46"/>
        <end position="70"/>
    </location>
</feature>